<evidence type="ECO:0000313" key="2">
    <source>
        <dbReference type="Proteomes" id="UP000308707"/>
    </source>
</evidence>
<accession>A0A4U5JSJ6</accession>
<dbReference type="PANTHER" id="PTHR32305">
    <property type="match status" value="1"/>
</dbReference>
<evidence type="ECO:0008006" key="3">
    <source>
        <dbReference type="Google" id="ProtNLM"/>
    </source>
</evidence>
<dbReference type="RefSeq" id="WP_317616459.1">
    <property type="nucleotide sequence ID" value="NZ_SZUA01000001.1"/>
</dbReference>
<dbReference type="EMBL" id="SZUA01000001">
    <property type="protein sequence ID" value="TKR32754.1"/>
    <property type="molecule type" value="Genomic_DNA"/>
</dbReference>
<dbReference type="Proteomes" id="UP000308707">
    <property type="component" value="Unassembled WGS sequence"/>
</dbReference>
<dbReference type="PANTHER" id="PTHR32305:SF15">
    <property type="entry name" value="PROTEIN RHSA-RELATED"/>
    <property type="match status" value="1"/>
</dbReference>
<evidence type="ECO:0000313" key="1">
    <source>
        <dbReference type="EMBL" id="TKR32754.1"/>
    </source>
</evidence>
<sequence length="252" mass="28248">PIQQAIWLDDLPVGLLAGATTNQKLHYLQPDHLGTPRAVIDTTANTAIWRWDLEGEAFGNTIPNQDPDSNGTAFVMNMRFPGQRYDSASGLNYNYFRNYEAGAGRYAESDPLGLMAGPTTYTYVASAPFAYSDRYGLFWGQLAQAACEFVSGVGGYWHRRKENHYSDYSRSRLGSAKRMCDNVYLACKNSDSPSCVPDAIKYCEEERMAVECDLAQERKDLGLVDPFPWWDILGELCNIGMIRTKTPRDPIP</sequence>
<dbReference type="Gene3D" id="2.180.10.10">
    <property type="entry name" value="RHS repeat-associated core"/>
    <property type="match status" value="1"/>
</dbReference>
<name>A0A4U5JSJ6_9GAMM</name>
<reference evidence="1 2" key="1">
    <citation type="submission" date="2019-04" db="EMBL/GenBank/DDBJ databases">
        <title>Reference strain of H23.</title>
        <authorList>
            <person name="Luo X."/>
        </authorList>
    </citation>
    <scope>NUCLEOTIDE SEQUENCE [LARGE SCALE GENOMIC DNA]</scope>
    <source>
        <strain evidence="1 2">H23</strain>
    </source>
</reference>
<protein>
    <recommendedName>
        <fullName evidence="3">RHS repeat-associated core domain-containing protein</fullName>
    </recommendedName>
</protein>
<dbReference type="InterPro" id="IPR022385">
    <property type="entry name" value="Rhs_assc_core"/>
</dbReference>
<dbReference type="NCBIfam" id="TIGR03696">
    <property type="entry name" value="Rhs_assc_core"/>
    <property type="match status" value="1"/>
</dbReference>
<dbReference type="AlphaFoldDB" id="A0A4U5JSJ6"/>
<keyword evidence="2" id="KW-1185">Reference proteome</keyword>
<organism evidence="1 2">
    <name type="scientific">Luteimonas gilva</name>
    <dbReference type="NCBI Taxonomy" id="2572684"/>
    <lineage>
        <taxon>Bacteria</taxon>
        <taxon>Pseudomonadati</taxon>
        <taxon>Pseudomonadota</taxon>
        <taxon>Gammaproteobacteria</taxon>
        <taxon>Lysobacterales</taxon>
        <taxon>Lysobacteraceae</taxon>
        <taxon>Luteimonas</taxon>
    </lineage>
</organism>
<proteinExistence type="predicted"/>
<dbReference type="InterPro" id="IPR050708">
    <property type="entry name" value="T6SS_VgrG/RHS"/>
</dbReference>
<gene>
    <name evidence="1" type="ORF">FCE95_00005</name>
</gene>
<feature type="non-terminal residue" evidence="1">
    <location>
        <position position="1"/>
    </location>
</feature>
<comment type="caution">
    <text evidence="1">The sequence shown here is derived from an EMBL/GenBank/DDBJ whole genome shotgun (WGS) entry which is preliminary data.</text>
</comment>